<proteinExistence type="predicted"/>
<comment type="caution">
    <text evidence="1">The sequence shown here is derived from an EMBL/GenBank/DDBJ whole genome shotgun (WGS) entry which is preliminary data.</text>
</comment>
<reference evidence="1 2" key="1">
    <citation type="journal article" date="2016" name="Nat. Commun.">
        <title>Thousands of microbial genomes shed light on interconnected biogeochemical processes in an aquifer system.</title>
        <authorList>
            <person name="Anantharaman K."/>
            <person name="Brown C.T."/>
            <person name="Hug L.A."/>
            <person name="Sharon I."/>
            <person name="Castelle C.J."/>
            <person name="Probst A.J."/>
            <person name="Thomas B.C."/>
            <person name="Singh A."/>
            <person name="Wilkins M.J."/>
            <person name="Karaoz U."/>
            <person name="Brodie E.L."/>
            <person name="Williams K.H."/>
            <person name="Hubbard S.S."/>
            <person name="Banfield J.F."/>
        </authorList>
    </citation>
    <scope>NUCLEOTIDE SEQUENCE [LARGE SCALE GENOMIC DNA]</scope>
</reference>
<evidence type="ECO:0000313" key="1">
    <source>
        <dbReference type="EMBL" id="OGC19858.1"/>
    </source>
</evidence>
<gene>
    <name evidence="1" type="ORF">A2310_05845</name>
</gene>
<dbReference type="Proteomes" id="UP000178417">
    <property type="component" value="Unassembled WGS sequence"/>
</dbReference>
<organism evidence="1 2">
    <name type="scientific">candidate division WOR-1 bacterium RIFOXYB2_FULL_37_13</name>
    <dbReference type="NCBI Taxonomy" id="1802579"/>
    <lineage>
        <taxon>Bacteria</taxon>
        <taxon>Bacillati</taxon>
        <taxon>Saganbacteria</taxon>
    </lineage>
</organism>
<accession>A0A1F4SHD6</accession>
<evidence type="ECO:0000313" key="2">
    <source>
        <dbReference type="Proteomes" id="UP000178417"/>
    </source>
</evidence>
<dbReference type="STRING" id="1802579.A2310_05845"/>
<protein>
    <submittedName>
        <fullName evidence="1">Uncharacterized protein</fullName>
    </submittedName>
</protein>
<name>A0A1F4SHD6_UNCSA</name>
<dbReference type="EMBL" id="MEUB01000058">
    <property type="protein sequence ID" value="OGC19858.1"/>
    <property type="molecule type" value="Genomic_DNA"/>
</dbReference>
<dbReference type="AlphaFoldDB" id="A0A1F4SHD6"/>
<sequence>MEAKKMLYFSKNFLLLICLVLQLLIIQASQSVGYEKTKYLDLSIYPFGFEFSTMYLQTLASLGFWKDDNGFEIVGGSDIFRYNTTKIKYMKRFKDKNYWSFGVAQTKAKIYDSIGLGSSIIAEYDESAIYLSLGLENPLYFDWIVCNLEGGYIFSFANNFSGDYSKYPHSRPYGSISIKFRWFI</sequence>